<sequence length="71" mass="8147">MLRLKQIRLQRGLSLTRLCQLTGIHPSNLSRIEKGLIYPYPGWRKRLTEAIGVPEDILFEVVKDENSGRTA</sequence>
<evidence type="ECO:0000259" key="1">
    <source>
        <dbReference type="PROSITE" id="PS50943"/>
    </source>
</evidence>
<dbReference type="RefSeq" id="WP_069589399.1">
    <property type="nucleotide sequence ID" value="NZ_CP017019.1"/>
</dbReference>
<evidence type="ECO:0000313" key="5">
    <source>
        <dbReference type="Proteomes" id="UP000322283"/>
    </source>
</evidence>
<dbReference type="SMART" id="SM00530">
    <property type="entry name" value="HTH_XRE"/>
    <property type="match status" value="1"/>
</dbReference>
<dbReference type="EMBL" id="VCDX01000002">
    <property type="protein sequence ID" value="TYL14258.1"/>
    <property type="molecule type" value="Genomic_DNA"/>
</dbReference>
<dbReference type="Gene3D" id="1.10.260.40">
    <property type="entry name" value="lambda repressor-like DNA-binding domains"/>
    <property type="match status" value="1"/>
</dbReference>
<reference evidence="3 5" key="2">
    <citation type="submission" date="2019-05" db="EMBL/GenBank/DDBJ databases">
        <title>Genome sequence of Moorella thermoacetica ATCC 33924.</title>
        <authorList>
            <person name="Poehlein A."/>
            <person name="Bengelsdorf F.R."/>
            <person name="Duerre P."/>
            <person name="Daniel R."/>
        </authorList>
    </citation>
    <scope>NUCLEOTIDE SEQUENCE [LARGE SCALE GENOMIC DNA]</scope>
    <source>
        <strain evidence="3 5">ATCC 33924</strain>
    </source>
</reference>
<proteinExistence type="predicted"/>
<dbReference type="Proteomes" id="UP000094598">
    <property type="component" value="Chromosome"/>
</dbReference>
<protein>
    <submittedName>
        <fullName evidence="2">Helix-turn-helix domain protein</fullName>
    </submittedName>
</protein>
<dbReference type="AlphaFoldDB" id="A0AAC9HHC3"/>
<gene>
    <name evidence="2" type="ORF">Maut_01409</name>
    <name evidence="3" type="ORF">MTAT_04870</name>
</gene>
<dbReference type="InterPro" id="IPR010982">
    <property type="entry name" value="Lambda_DNA-bd_dom_sf"/>
</dbReference>
<dbReference type="SUPFAM" id="SSF47413">
    <property type="entry name" value="lambda repressor-like DNA-binding domains"/>
    <property type="match status" value="1"/>
</dbReference>
<dbReference type="EMBL" id="CP017019">
    <property type="protein sequence ID" value="AOQ23854.1"/>
    <property type="molecule type" value="Genomic_DNA"/>
</dbReference>
<keyword evidence="5" id="KW-1185">Reference proteome</keyword>
<dbReference type="PROSITE" id="PS50943">
    <property type="entry name" value="HTH_CROC1"/>
    <property type="match status" value="1"/>
</dbReference>
<dbReference type="CDD" id="cd00093">
    <property type="entry name" value="HTH_XRE"/>
    <property type="match status" value="1"/>
</dbReference>
<evidence type="ECO:0000313" key="4">
    <source>
        <dbReference type="Proteomes" id="UP000094598"/>
    </source>
</evidence>
<feature type="domain" description="HTH cro/C1-type" evidence="1">
    <location>
        <begin position="4"/>
        <end position="58"/>
    </location>
</feature>
<organism evidence="2 4">
    <name type="scientific">Neomoorella thermoacetica</name>
    <name type="common">Clostridium thermoaceticum</name>
    <dbReference type="NCBI Taxonomy" id="1525"/>
    <lineage>
        <taxon>Bacteria</taxon>
        <taxon>Bacillati</taxon>
        <taxon>Bacillota</taxon>
        <taxon>Clostridia</taxon>
        <taxon>Neomoorellales</taxon>
        <taxon>Neomoorellaceae</taxon>
        <taxon>Neomoorella</taxon>
    </lineage>
</organism>
<dbReference type="GO" id="GO:0003677">
    <property type="term" value="F:DNA binding"/>
    <property type="evidence" value="ECO:0007669"/>
    <property type="project" value="InterPro"/>
</dbReference>
<accession>A0AAC9HHC3</accession>
<reference evidence="2 4" key="1">
    <citation type="submission" date="2016-08" db="EMBL/GenBank/DDBJ databases">
        <title>Moorella thermoacetica DSM 103132.</title>
        <authorList>
            <person name="Jendresen C.B."/>
            <person name="Redl S.M."/>
            <person name="Jensen T.O."/>
            <person name="Nielsen A.T."/>
        </authorList>
    </citation>
    <scope>NUCLEOTIDE SEQUENCE [LARGE SCALE GENOMIC DNA]</scope>
    <source>
        <strain evidence="2 4">DSM 103132</strain>
    </source>
</reference>
<dbReference type="InterPro" id="IPR001387">
    <property type="entry name" value="Cro/C1-type_HTH"/>
</dbReference>
<name>A0AAC9HHC3_NEOTH</name>
<evidence type="ECO:0000313" key="2">
    <source>
        <dbReference type="EMBL" id="AOQ23854.1"/>
    </source>
</evidence>
<dbReference type="Proteomes" id="UP000322283">
    <property type="component" value="Unassembled WGS sequence"/>
</dbReference>
<evidence type="ECO:0000313" key="3">
    <source>
        <dbReference type="EMBL" id="TYL14258.1"/>
    </source>
</evidence>
<dbReference type="Pfam" id="PF13560">
    <property type="entry name" value="HTH_31"/>
    <property type="match status" value="1"/>
</dbReference>